<evidence type="ECO:0000313" key="3">
    <source>
        <dbReference type="Proteomes" id="UP000321960"/>
    </source>
</evidence>
<organism evidence="2 3">
    <name type="scientific">Methylobacterium oxalidis</name>
    <dbReference type="NCBI Taxonomy" id="944322"/>
    <lineage>
        <taxon>Bacteria</taxon>
        <taxon>Pseudomonadati</taxon>
        <taxon>Pseudomonadota</taxon>
        <taxon>Alphaproteobacteria</taxon>
        <taxon>Hyphomicrobiales</taxon>
        <taxon>Methylobacteriaceae</taxon>
        <taxon>Methylobacterium</taxon>
    </lineage>
</organism>
<dbReference type="EMBL" id="BJZU01000003">
    <property type="protein sequence ID" value="GEP02169.1"/>
    <property type="molecule type" value="Genomic_DNA"/>
</dbReference>
<gene>
    <name evidence="2" type="ORF">MOX02_02070</name>
</gene>
<dbReference type="InterPro" id="IPR041307">
    <property type="entry name" value="WcbI"/>
</dbReference>
<protein>
    <recommendedName>
        <fullName evidence="1">Polysaccharide biosynthesis enzyme WcbI domain-containing protein</fullName>
    </recommendedName>
</protein>
<dbReference type="Pfam" id="PF18588">
    <property type="entry name" value="WcbI"/>
    <property type="match status" value="1"/>
</dbReference>
<name>A0A512IX45_9HYPH</name>
<dbReference type="Proteomes" id="UP000321960">
    <property type="component" value="Unassembled WGS sequence"/>
</dbReference>
<evidence type="ECO:0000313" key="2">
    <source>
        <dbReference type="EMBL" id="GEP02169.1"/>
    </source>
</evidence>
<evidence type="ECO:0000259" key="1">
    <source>
        <dbReference type="Pfam" id="PF18588"/>
    </source>
</evidence>
<reference evidence="2 3" key="1">
    <citation type="submission" date="2019-07" db="EMBL/GenBank/DDBJ databases">
        <title>Whole genome shotgun sequence of Methylobacterium oxalidis NBRC 107715.</title>
        <authorList>
            <person name="Hosoyama A."/>
            <person name="Uohara A."/>
            <person name="Ohji S."/>
            <person name="Ichikawa N."/>
        </authorList>
    </citation>
    <scope>NUCLEOTIDE SEQUENCE [LARGE SCALE GENOMIC DNA]</scope>
    <source>
        <strain evidence="2 3">NBRC 107715</strain>
    </source>
</reference>
<proteinExistence type="predicted"/>
<sequence>MDLTTLHRRALRAVGLSAPSWAKPWRAREREDGGRIGPKIAVIGNCQARAVAQAMRLLAPTSPVRFIQMAWLKREHGHLDNLARTLSGYDHVFAQHFPEGLIPGGDVYALHTREPRLVLFPTIVFNAFHPDTVYAGNLAHLAALKLAPSPMGHYHSAIALTAHRLGLSVPQTLTLFREDVFALLGYLQAWDSSVRDLLASAAQVGFSLEREVGRWARGGSFMHVINHPKGAVIDDIARRLLAEHGLRPQSVSSVDYLGDDLARDVVWPVYPEVAEAFGFTGSYLFKRKPRGGNFPPLFDLPTFLGESFAIYDRHTPEQLHCARVEAWLVTPEIRAVFEAAKGA</sequence>
<comment type="caution">
    <text evidence="2">The sequence shown here is derived from an EMBL/GenBank/DDBJ whole genome shotgun (WGS) entry which is preliminary data.</text>
</comment>
<dbReference type="Gene3D" id="3.40.50.12080">
    <property type="match status" value="1"/>
</dbReference>
<dbReference type="AlphaFoldDB" id="A0A512IX45"/>
<feature type="domain" description="Polysaccharide biosynthesis enzyme WcbI" evidence="1">
    <location>
        <begin position="40"/>
        <end position="248"/>
    </location>
</feature>
<dbReference type="RefSeq" id="WP_238179218.1">
    <property type="nucleotide sequence ID" value="NZ_BJZU01000003.1"/>
</dbReference>
<accession>A0A512IX45</accession>